<comment type="caution">
    <text evidence="1">The sequence shown here is derived from an EMBL/GenBank/DDBJ whole genome shotgun (WGS) entry which is preliminary data.</text>
</comment>
<sequence>MLYNTSFWDNWTFESLFDLYSKGPDFSNSKELKINKETNSYDWTEICTACVQIESLFHLINELVLREKIFYDHKFSAGWNSFESLDSLDGSLLISVDIPTYNPEVADSRNKALELLCVTDLMKKHQEENLEGYRKNKQSPHEYFGQVVWGAAGNLGRSSFLGAHYVAHPIRASLLEQVPLFEPHTDINSEVKEWIDNERMKMFTSLTPVGKMNNFQLVLPPIVAEVIESASKFSEIIPSAIETREKYTKIREWIGEYQTAVERENPASLSKFRKTLDSVAQDLEKMRKGTDMGNTKVGLSFISLDFPMPKMPDYRRYWGIRGALNKLSLNQKGDKSLTKLLDWLDCPKGTKSEKIREYFRF</sequence>
<evidence type="ECO:0000313" key="1">
    <source>
        <dbReference type="EMBL" id="TGL35311.1"/>
    </source>
</evidence>
<dbReference type="EMBL" id="RQFY01000004">
    <property type="protein sequence ID" value="TGL35311.1"/>
    <property type="molecule type" value="Genomic_DNA"/>
</dbReference>
<dbReference type="AlphaFoldDB" id="A0A4R9JBM8"/>
<protein>
    <submittedName>
        <fullName evidence="1">Uncharacterized protein</fullName>
    </submittedName>
</protein>
<reference evidence="1" key="1">
    <citation type="journal article" date="2019" name="PLoS Negl. Trop. Dis.">
        <title>Revisiting the worldwide diversity of Leptospira species in the environment.</title>
        <authorList>
            <person name="Vincent A.T."/>
            <person name="Schiettekatte O."/>
            <person name="Bourhy P."/>
            <person name="Veyrier F.J."/>
            <person name="Picardeau M."/>
        </authorList>
    </citation>
    <scope>NUCLEOTIDE SEQUENCE [LARGE SCALE GENOMIC DNA]</scope>
    <source>
        <strain evidence="1">201800265</strain>
    </source>
</reference>
<organism evidence="1 2">
    <name type="scientific">Leptospira koniambonensis</name>
    <dbReference type="NCBI Taxonomy" id="2484950"/>
    <lineage>
        <taxon>Bacteria</taxon>
        <taxon>Pseudomonadati</taxon>
        <taxon>Spirochaetota</taxon>
        <taxon>Spirochaetia</taxon>
        <taxon>Leptospirales</taxon>
        <taxon>Leptospiraceae</taxon>
        <taxon>Leptospira</taxon>
    </lineage>
</organism>
<evidence type="ECO:0000313" key="2">
    <source>
        <dbReference type="Proteomes" id="UP000297871"/>
    </source>
</evidence>
<proteinExistence type="predicted"/>
<accession>A0A4R9JBM8</accession>
<dbReference type="OrthoDB" id="341317at2"/>
<dbReference type="Proteomes" id="UP000297871">
    <property type="component" value="Unassembled WGS sequence"/>
</dbReference>
<name>A0A4R9JBM8_9LEPT</name>
<gene>
    <name evidence="1" type="ORF">EHQ52_12645</name>
</gene>
<keyword evidence="2" id="KW-1185">Reference proteome</keyword>
<dbReference type="RefSeq" id="WP_135615491.1">
    <property type="nucleotide sequence ID" value="NZ_JBNURZ010000001.1"/>
</dbReference>